<dbReference type="EnsemblPlants" id="OMERI09G14410.2">
    <property type="protein sequence ID" value="OMERI09G14410.2"/>
    <property type="gene ID" value="OMERI09G14410"/>
</dbReference>
<proteinExistence type="predicted"/>
<dbReference type="Gene3D" id="3.40.50.1440">
    <property type="entry name" value="Tubulin/FtsZ, GTPase domain"/>
    <property type="match status" value="1"/>
</dbReference>
<feature type="compositionally biased region" description="Pro residues" evidence="2">
    <location>
        <begin position="10"/>
        <end position="21"/>
    </location>
</feature>
<feature type="region of interest" description="Disordered" evidence="2">
    <location>
        <begin position="387"/>
        <end position="427"/>
    </location>
</feature>
<feature type="region of interest" description="Disordered" evidence="2">
    <location>
        <begin position="1"/>
        <end position="51"/>
    </location>
</feature>
<dbReference type="PANTHER" id="PTHR43215">
    <property type="entry name" value="RADIAL SPOKE HEAD 1 HOMOLOG"/>
    <property type="match status" value="1"/>
</dbReference>
<name>A0A0E0EUR7_9ORYZ</name>
<feature type="compositionally biased region" description="Basic and acidic residues" evidence="2">
    <location>
        <begin position="405"/>
        <end position="427"/>
    </location>
</feature>
<dbReference type="Pfam" id="PF02493">
    <property type="entry name" value="MORN"/>
    <property type="match status" value="5"/>
</dbReference>
<dbReference type="SUPFAM" id="SSF82185">
    <property type="entry name" value="Histone H3 K4-specific methyltransferase SET7/9 N-terminal domain"/>
    <property type="match status" value="1"/>
</dbReference>
<dbReference type="SMART" id="SM00698">
    <property type="entry name" value="MORN"/>
    <property type="match status" value="4"/>
</dbReference>
<organism evidence="3">
    <name type="scientific">Oryza meridionalis</name>
    <dbReference type="NCBI Taxonomy" id="40149"/>
    <lineage>
        <taxon>Eukaryota</taxon>
        <taxon>Viridiplantae</taxon>
        <taxon>Streptophyta</taxon>
        <taxon>Embryophyta</taxon>
        <taxon>Tracheophyta</taxon>
        <taxon>Spermatophyta</taxon>
        <taxon>Magnoliopsida</taxon>
        <taxon>Liliopsida</taxon>
        <taxon>Poales</taxon>
        <taxon>Poaceae</taxon>
        <taxon>BOP clade</taxon>
        <taxon>Oryzoideae</taxon>
        <taxon>Oryzeae</taxon>
        <taxon>Oryzinae</taxon>
        <taxon>Oryza</taxon>
    </lineage>
</organism>
<dbReference type="PANTHER" id="PTHR43215:SF15">
    <property type="entry name" value="PROTEIN ACCUMULATION AND REPLICATION OF CHLOROPLASTS 3, CHLOROPLASTIC"/>
    <property type="match status" value="1"/>
</dbReference>
<dbReference type="InterPro" id="IPR036525">
    <property type="entry name" value="Tubulin/FtsZ_GTPase_sf"/>
</dbReference>
<evidence type="ECO:0000313" key="3">
    <source>
        <dbReference type="EnsemblPlants" id="OMERI09G14410.2"/>
    </source>
</evidence>
<dbReference type="GO" id="GO:0010020">
    <property type="term" value="P:chloroplast fission"/>
    <property type="evidence" value="ECO:0007669"/>
    <property type="project" value="TreeGrafter"/>
</dbReference>
<dbReference type="AlphaFoldDB" id="A0A0E0EUR7"/>
<dbReference type="GO" id="GO:0005829">
    <property type="term" value="C:cytosol"/>
    <property type="evidence" value="ECO:0007669"/>
    <property type="project" value="TreeGrafter"/>
</dbReference>
<protein>
    <submittedName>
        <fullName evidence="3">Uncharacterized protein</fullName>
    </submittedName>
</protein>
<feature type="compositionally biased region" description="Low complexity" evidence="2">
    <location>
        <begin position="22"/>
        <end position="47"/>
    </location>
</feature>
<dbReference type="Proteomes" id="UP000008021">
    <property type="component" value="Chromosome 9"/>
</dbReference>
<evidence type="ECO:0000313" key="4">
    <source>
        <dbReference type="Proteomes" id="UP000008021"/>
    </source>
</evidence>
<keyword evidence="1" id="KW-0677">Repeat</keyword>
<keyword evidence="4" id="KW-1185">Reference proteome</keyword>
<dbReference type="GO" id="GO:0009707">
    <property type="term" value="C:chloroplast outer membrane"/>
    <property type="evidence" value="ECO:0007669"/>
    <property type="project" value="TreeGrafter"/>
</dbReference>
<reference evidence="3" key="1">
    <citation type="submission" date="2015-04" db="UniProtKB">
        <authorList>
            <consortium name="EnsemblPlants"/>
        </authorList>
    </citation>
    <scope>IDENTIFICATION</scope>
</reference>
<accession>A0A0E0EUR7</accession>
<dbReference type="Gene3D" id="2.20.110.10">
    <property type="entry name" value="Histone H3 K4-specific methyltransferase SET7/9 N-terminal domain"/>
    <property type="match status" value="2"/>
</dbReference>
<feature type="compositionally biased region" description="Basic and acidic residues" evidence="2">
    <location>
        <begin position="387"/>
        <end position="398"/>
    </location>
</feature>
<dbReference type="Gramene" id="OMERI09G14410.2">
    <property type="protein sequence ID" value="OMERI09G14410.2"/>
    <property type="gene ID" value="OMERI09G14410"/>
</dbReference>
<sequence>MAATLRGLPLSPPPLVAPPCAPSRRLAPSPRSRSGYGVRAAAAADGAPRPPDPVEVVGIGSRKDAVIDFCLGSRTLSSTPIRFWTMHVVDNCTVQLIQKSHGEDVVVRDLETPLSLQPCPPAVASAGQDADHITAMELLSEVKSAVIEADSLLETEVETLAEALESANNAVLSTISMISIMMSGLNQTFRSSINAQIMEVHPDELGQLLRSYGEARIGFGAGYNIQSAIKQAVFHCPFLRGGIKDLNNVVFLSITSSRIFSESDMVSTLHIFRRVTGFTEDIIFSRNCEPDLEPKLIVVSLLTVRNSTDENVASVKEGFLSGLALHFPFISSLMGGDIAEQKQATLKHSYSKLPSSGLSLAEQEFSRLSSAFTNVVVNNLFPEETDIMKSERESKEKTQTQSQEAKIEPNGEISKDREREHLDSEQEHKFWSNSPGIGIAQLWAKVRMTSDGGTQNNDINIITLPVGVKSPEVQCGADTRPEAHSGSSSTSAASGHAAFGVSFSDIGLEKVTEMYSSAMTFLKGGMDRSRKRGSVANQRELEKTWSPIVEIQFGGGIYRGRCQEGVPEGKGRITFSDGSFYDGLWRYGKRSGLGTLYYSNGDVFHGTWRDDLFHGKGWYYFHSGDRWFANFWKGRANGEGRFYAKDGSVFFGNFQNGWRHGEALLIDANGSSKCHDHNTFRNSGSH</sequence>
<evidence type="ECO:0000256" key="2">
    <source>
        <dbReference type="SAM" id="MobiDB-lite"/>
    </source>
</evidence>
<dbReference type="InterPro" id="IPR003409">
    <property type="entry name" value="MORN"/>
</dbReference>
<reference evidence="3" key="2">
    <citation type="submission" date="2018-05" db="EMBL/GenBank/DDBJ databases">
        <title>OmerRS3 (Oryza meridionalis Reference Sequence Version 3).</title>
        <authorList>
            <person name="Zhang J."/>
            <person name="Kudrna D."/>
            <person name="Lee S."/>
            <person name="Talag J."/>
            <person name="Welchert J."/>
            <person name="Wing R.A."/>
        </authorList>
    </citation>
    <scope>NUCLEOTIDE SEQUENCE [LARGE SCALE GENOMIC DNA]</scope>
    <source>
        <strain evidence="3">cv. OR44</strain>
    </source>
</reference>
<evidence type="ECO:0000256" key="1">
    <source>
        <dbReference type="ARBA" id="ARBA00022737"/>
    </source>
</evidence>